<dbReference type="InterPro" id="IPR003953">
    <property type="entry name" value="FAD-dep_OxRdtase_2_FAD-bd"/>
</dbReference>
<accession>A0AAN6MIA9</accession>
<dbReference type="InterPro" id="IPR002938">
    <property type="entry name" value="FAD-bd"/>
</dbReference>
<keyword evidence="9" id="KW-1185">Reference proteome</keyword>
<dbReference type="PANTHER" id="PTHR13789">
    <property type="entry name" value="MONOOXYGENASE"/>
    <property type="match status" value="1"/>
</dbReference>
<name>A0AAN6MIA9_9PEZI</name>
<keyword evidence="4" id="KW-0560">Oxidoreductase</keyword>
<dbReference type="PRINTS" id="PR00420">
    <property type="entry name" value="RNGMNOXGNASE"/>
</dbReference>
<dbReference type="AlphaFoldDB" id="A0AAN6MIA9"/>
<evidence type="ECO:0000313" key="9">
    <source>
        <dbReference type="Proteomes" id="UP001303889"/>
    </source>
</evidence>
<dbReference type="Pfam" id="PF01494">
    <property type="entry name" value="FAD_binding_3"/>
    <property type="match status" value="1"/>
</dbReference>
<dbReference type="PANTHER" id="PTHR13789:SF236">
    <property type="entry name" value="MONOOXYGENASE, PUTATIVE (AFU_ORTHOLOGUE AFUA_6G12060)-RELATED"/>
    <property type="match status" value="1"/>
</dbReference>
<reference evidence="8" key="1">
    <citation type="journal article" date="2023" name="Mol. Phylogenet. Evol.">
        <title>Genome-scale phylogeny and comparative genomics of the fungal order Sordariales.</title>
        <authorList>
            <person name="Hensen N."/>
            <person name="Bonometti L."/>
            <person name="Westerberg I."/>
            <person name="Brannstrom I.O."/>
            <person name="Guillou S."/>
            <person name="Cros-Aarteil S."/>
            <person name="Calhoun S."/>
            <person name="Haridas S."/>
            <person name="Kuo A."/>
            <person name="Mondo S."/>
            <person name="Pangilinan J."/>
            <person name="Riley R."/>
            <person name="LaButti K."/>
            <person name="Andreopoulos B."/>
            <person name="Lipzen A."/>
            <person name="Chen C."/>
            <person name="Yan M."/>
            <person name="Daum C."/>
            <person name="Ng V."/>
            <person name="Clum A."/>
            <person name="Steindorff A."/>
            <person name="Ohm R.A."/>
            <person name="Martin F."/>
            <person name="Silar P."/>
            <person name="Natvig D.O."/>
            <person name="Lalanne C."/>
            <person name="Gautier V."/>
            <person name="Ament-Velasquez S.L."/>
            <person name="Kruys A."/>
            <person name="Hutchinson M.I."/>
            <person name="Powell A.J."/>
            <person name="Barry K."/>
            <person name="Miller A.N."/>
            <person name="Grigoriev I.V."/>
            <person name="Debuchy R."/>
            <person name="Gladieux P."/>
            <person name="Hiltunen Thoren M."/>
            <person name="Johannesson H."/>
        </authorList>
    </citation>
    <scope>NUCLEOTIDE SEQUENCE</scope>
    <source>
        <strain evidence="8">CBS 103.79</strain>
    </source>
</reference>
<evidence type="ECO:0000256" key="1">
    <source>
        <dbReference type="ARBA" id="ARBA00007992"/>
    </source>
</evidence>
<evidence type="ECO:0000256" key="3">
    <source>
        <dbReference type="ARBA" id="ARBA00022827"/>
    </source>
</evidence>
<dbReference type="EMBL" id="MU855645">
    <property type="protein sequence ID" value="KAK3900701.1"/>
    <property type="molecule type" value="Genomic_DNA"/>
</dbReference>
<comment type="caution">
    <text evidence="8">The sequence shown here is derived from an EMBL/GenBank/DDBJ whole genome shotgun (WGS) entry which is preliminary data.</text>
</comment>
<dbReference type="Proteomes" id="UP001303889">
    <property type="component" value="Unassembled WGS sequence"/>
</dbReference>
<keyword evidence="5 8" id="KW-0503">Monooxygenase</keyword>
<dbReference type="GO" id="GO:0071949">
    <property type="term" value="F:FAD binding"/>
    <property type="evidence" value="ECO:0007669"/>
    <property type="project" value="InterPro"/>
</dbReference>
<gene>
    <name evidence="8" type="ORF">C8A05DRAFT_17011</name>
</gene>
<keyword evidence="2" id="KW-0285">Flavoprotein</keyword>
<evidence type="ECO:0000256" key="4">
    <source>
        <dbReference type="ARBA" id="ARBA00023002"/>
    </source>
</evidence>
<comment type="similarity">
    <text evidence="1">Belongs to the paxM FAD-dependent monooxygenase family.</text>
</comment>
<dbReference type="InterPro" id="IPR050493">
    <property type="entry name" value="FAD-dep_Monooxygenase_BioMet"/>
</dbReference>
<reference evidence="8" key="2">
    <citation type="submission" date="2023-05" db="EMBL/GenBank/DDBJ databases">
        <authorList>
            <consortium name="Lawrence Berkeley National Laboratory"/>
            <person name="Steindorff A."/>
            <person name="Hensen N."/>
            <person name="Bonometti L."/>
            <person name="Westerberg I."/>
            <person name="Brannstrom I.O."/>
            <person name="Guillou S."/>
            <person name="Cros-Aarteil S."/>
            <person name="Calhoun S."/>
            <person name="Haridas S."/>
            <person name="Kuo A."/>
            <person name="Mondo S."/>
            <person name="Pangilinan J."/>
            <person name="Riley R."/>
            <person name="Labutti K."/>
            <person name="Andreopoulos B."/>
            <person name="Lipzen A."/>
            <person name="Chen C."/>
            <person name="Yanf M."/>
            <person name="Daum C."/>
            <person name="Ng V."/>
            <person name="Clum A."/>
            <person name="Ohm R."/>
            <person name="Martin F."/>
            <person name="Silar P."/>
            <person name="Natvig D."/>
            <person name="Lalanne C."/>
            <person name="Gautier V."/>
            <person name="Ament-Velasquez S.L."/>
            <person name="Kruys A."/>
            <person name="Hutchinson M.I."/>
            <person name="Powell A.J."/>
            <person name="Barry K."/>
            <person name="Miller A.N."/>
            <person name="Grigoriev I.V."/>
            <person name="Debuchy R."/>
            <person name="Gladieux P."/>
            <person name="Thoren M.H."/>
            <person name="Johannesson H."/>
        </authorList>
    </citation>
    <scope>NUCLEOTIDE SEQUENCE</scope>
    <source>
        <strain evidence="8">CBS 103.79</strain>
    </source>
</reference>
<dbReference type="InterPro" id="IPR036188">
    <property type="entry name" value="FAD/NAD-bd_sf"/>
</dbReference>
<dbReference type="GO" id="GO:0004497">
    <property type="term" value="F:monooxygenase activity"/>
    <property type="evidence" value="ECO:0007669"/>
    <property type="project" value="UniProtKB-KW"/>
</dbReference>
<feature type="domain" description="FAD-dependent oxidoreductase 2 FAD-binding" evidence="6">
    <location>
        <begin position="9"/>
        <end position="38"/>
    </location>
</feature>
<evidence type="ECO:0000256" key="2">
    <source>
        <dbReference type="ARBA" id="ARBA00022630"/>
    </source>
</evidence>
<proteinExistence type="inferred from homology"/>
<keyword evidence="3" id="KW-0274">FAD</keyword>
<evidence type="ECO:0000313" key="8">
    <source>
        <dbReference type="EMBL" id="KAK3900701.1"/>
    </source>
</evidence>
<evidence type="ECO:0000259" key="7">
    <source>
        <dbReference type="Pfam" id="PF01494"/>
    </source>
</evidence>
<dbReference type="Pfam" id="PF00890">
    <property type="entry name" value="FAD_binding_2"/>
    <property type="match status" value="1"/>
</dbReference>
<feature type="domain" description="FAD-binding" evidence="7">
    <location>
        <begin position="113"/>
        <end position="345"/>
    </location>
</feature>
<protein>
    <submittedName>
        <fullName evidence="8">MAK1-like monooxygenase</fullName>
    </submittedName>
</protein>
<dbReference type="SUPFAM" id="SSF51905">
    <property type="entry name" value="FAD/NAD(P)-binding domain"/>
    <property type="match status" value="1"/>
</dbReference>
<dbReference type="SUPFAM" id="SSF54373">
    <property type="entry name" value="FAD-linked reductases, C-terminal domain"/>
    <property type="match status" value="1"/>
</dbReference>
<evidence type="ECO:0000259" key="6">
    <source>
        <dbReference type="Pfam" id="PF00890"/>
    </source>
</evidence>
<organism evidence="8 9">
    <name type="scientific">Staphylotrichum tortipilum</name>
    <dbReference type="NCBI Taxonomy" id="2831512"/>
    <lineage>
        <taxon>Eukaryota</taxon>
        <taxon>Fungi</taxon>
        <taxon>Dikarya</taxon>
        <taxon>Ascomycota</taxon>
        <taxon>Pezizomycotina</taxon>
        <taxon>Sordariomycetes</taxon>
        <taxon>Sordariomycetidae</taxon>
        <taxon>Sordariales</taxon>
        <taxon>Chaetomiaceae</taxon>
        <taxon>Staphylotrichum</taxon>
    </lineage>
</organism>
<evidence type="ECO:0000256" key="5">
    <source>
        <dbReference type="ARBA" id="ARBA00023033"/>
    </source>
</evidence>
<sequence>MTRREPLHIVIVGAGFGGLTAAIECRKRGMNVTVIETYPTSQTFGDIIDFFPNGGRIIERWDKGRVGRDLMRICINQGDRFQYCKADGAIIWEEDWILEPHHYWRQYAGHRGQLHKVILDYAKEIGVEFAFGDRVVQYIDGGSTTTGLKPSVVTASGKTYVGDIVVAADGPRSIARQQVLGLPDTKVNSGYAIFRAYFSLTDEHRKNPLFADFCDPTTDMTKLWVSKDLHMLVYTWNKGKDIGWVLTHKDTEDIGESWSFPGKKEDVLACLAAGGFEQKLVEMVQATPEKNLVDYKLVWRDPLATWLSPSARITLIGDAAHCHLPTSAQGGSQAMEDGVALAVALDRAGGDVPLGLRVFERIRYNRSHVTHMASTSVRDGYHNVDWDGDAIKENPQVLNIPRPEWVIEYDIATESEKHFDHLAADVRSYRPGTIQELALPAGGDYGVDSRKVGHQPKTEGK</sequence>
<dbReference type="Gene3D" id="3.50.50.60">
    <property type="entry name" value="FAD/NAD(P)-binding domain"/>
    <property type="match status" value="1"/>
</dbReference>